<dbReference type="EMBL" id="FN554968">
    <property type="protein sequence ID" value="CBH11015.1"/>
    <property type="molecule type" value="Genomic_DNA"/>
</dbReference>
<keyword evidence="1" id="KW-0812">Transmembrane</keyword>
<dbReference type="GeneID" id="23861130"/>
<reference evidence="3" key="1">
    <citation type="journal article" date="2010" name="PLoS Negl. Trop. Dis.">
        <title>The genome sequence of Trypanosoma brucei gambiense, causative agent of chronic human african trypanosomiasis.</title>
        <authorList>
            <person name="Jackson A.P."/>
            <person name="Sanders M."/>
            <person name="Berry A."/>
            <person name="McQuillan J."/>
            <person name="Aslett M.A."/>
            <person name="Quail M.A."/>
            <person name="Chukualim B."/>
            <person name="Capewell P."/>
            <person name="MacLeod A."/>
            <person name="Melville S.E."/>
            <person name="Gibson W."/>
            <person name="Barry J.D."/>
            <person name="Berriman M."/>
            <person name="Hertz-Fowler C."/>
        </authorList>
    </citation>
    <scope>NUCLEOTIDE SEQUENCE [LARGE SCALE GENOMIC DNA]</scope>
    <source>
        <strain evidence="3">MHOM/CI/86/DAL972</strain>
    </source>
</reference>
<feature type="transmembrane region" description="Helical" evidence="1">
    <location>
        <begin position="86"/>
        <end position="107"/>
    </location>
</feature>
<evidence type="ECO:0000313" key="3">
    <source>
        <dbReference type="Proteomes" id="UP000002316"/>
    </source>
</evidence>
<keyword evidence="1" id="KW-0472">Membrane</keyword>
<organism evidence="2 3">
    <name type="scientific">Trypanosoma brucei gambiense (strain MHOM/CI/86/DAL972)</name>
    <dbReference type="NCBI Taxonomy" id="679716"/>
    <lineage>
        <taxon>Eukaryota</taxon>
        <taxon>Discoba</taxon>
        <taxon>Euglenozoa</taxon>
        <taxon>Kinetoplastea</taxon>
        <taxon>Metakinetoplastina</taxon>
        <taxon>Trypanosomatida</taxon>
        <taxon>Trypanosomatidae</taxon>
        <taxon>Trypanosoma</taxon>
    </lineage>
</organism>
<proteinExistence type="predicted"/>
<evidence type="ECO:0000256" key="1">
    <source>
        <dbReference type="SAM" id="Phobius"/>
    </source>
</evidence>
<name>C9ZNN7_TRYB9</name>
<gene>
    <name evidence="2" type="ORF">TbgDal_V1530</name>
</gene>
<dbReference type="RefSeq" id="XP_011773302.1">
    <property type="nucleotide sequence ID" value="XM_011775000.1"/>
</dbReference>
<accession>C9ZNN7</accession>
<feature type="transmembrane region" description="Helical" evidence="1">
    <location>
        <begin position="55"/>
        <end position="74"/>
    </location>
</feature>
<evidence type="ECO:0000313" key="2">
    <source>
        <dbReference type="EMBL" id="CBH11015.1"/>
    </source>
</evidence>
<dbReference type="KEGG" id="tbg:TbgDal_V1530"/>
<protein>
    <submittedName>
        <fullName evidence="2">Uncharacterized protein</fullName>
    </submittedName>
</protein>
<dbReference type="Proteomes" id="UP000002316">
    <property type="component" value="Chromosome 5"/>
</dbReference>
<keyword evidence="1" id="KW-1133">Transmembrane helix</keyword>
<dbReference type="AlphaFoldDB" id="C9ZNN7"/>
<sequence>MQGRTNAGYEVQGDGWSKGLEKRRVGSRFVYIYIYIYKFYLCVRDNKLLAGDLPFSFLFFSFLFFDRAYIHIYVFGTSYPLFWPVFYWPLASLFHLTTVNQFIALLLRLDSCHLSLTFPLMEAPNCSVWHGAKA</sequence>